<name>A0A514TUI8_9CAUD</name>
<dbReference type="Proteomes" id="UP000317703">
    <property type="component" value="Segment"/>
</dbReference>
<evidence type="ECO:0000313" key="2">
    <source>
        <dbReference type="Proteomes" id="UP000317703"/>
    </source>
</evidence>
<evidence type="ECO:0000313" key="1">
    <source>
        <dbReference type="EMBL" id="QDJ96688.1"/>
    </source>
</evidence>
<keyword evidence="2" id="KW-1185">Reference proteome</keyword>
<protein>
    <submittedName>
        <fullName evidence="1">Uncharacterized protein</fullName>
    </submittedName>
</protein>
<accession>A0A514TUI8</accession>
<gene>
    <name evidence="1" type="ORF">PS1_0177</name>
</gene>
<proteinExistence type="predicted"/>
<organism evidence="1 2">
    <name type="scientific">Aeromonas phage PS1</name>
    <dbReference type="NCBI Taxonomy" id="2591406"/>
    <lineage>
        <taxon>Viruses</taxon>
        <taxon>Duplodnaviria</taxon>
        <taxon>Heunggongvirae</taxon>
        <taxon>Uroviricota</taxon>
        <taxon>Caudoviricetes</taxon>
        <taxon>Chimalliviridae</taxon>
        <taxon>Ferozepurvirus</taxon>
        <taxon>Ferozepurvirus PS1</taxon>
    </lineage>
</organism>
<sequence>MEKFNVVPVDQSIFAKDFPFQEPLIDSVSQNKELNLERDFTLYQLSFKNIIFGLVAVNNKTSDDLVELQKQVCGIKKYKHPFHDAVRISPVSDRYGYKWLGQAIANYVGQSPIQVHSYINPDQSVGMLMCCPRKALRKGFVNAAVWQGVNDLDGVKFGKYIYPILEAGGFISVEKV</sequence>
<dbReference type="EMBL" id="MN032614">
    <property type="protein sequence ID" value="QDJ96688.1"/>
    <property type="molecule type" value="Genomic_DNA"/>
</dbReference>
<reference evidence="1" key="1">
    <citation type="submission" date="2019-06" db="EMBL/GenBank/DDBJ databases">
        <title>Complete genome sequence of Aeromonas hydrophila bacteriophage PS1.</title>
        <authorList>
            <person name="Rai S."/>
            <person name="Tyagi A."/>
            <person name="Kumar N."/>
            <person name="Singh N."/>
        </authorList>
    </citation>
    <scope>NUCLEOTIDE SEQUENCE [LARGE SCALE GENOMIC DNA]</scope>
</reference>